<name>A0A514D9W1_9VIRU</name>
<dbReference type="Gene3D" id="2.40.160.220">
    <property type="match status" value="1"/>
</dbReference>
<organism evidence="1">
    <name type="scientific">Leviviridae sp</name>
    <dbReference type="NCBI Taxonomy" id="2027243"/>
    <lineage>
        <taxon>Viruses</taxon>
        <taxon>Riboviria</taxon>
        <taxon>Orthornavirae</taxon>
        <taxon>Lenarviricota</taxon>
        <taxon>Leviviricetes</taxon>
        <taxon>Norzivirales</taxon>
        <taxon>Fiersviridae</taxon>
    </lineage>
</organism>
<evidence type="ECO:0000313" key="1">
    <source>
        <dbReference type="EMBL" id="QDH90403.1"/>
    </source>
</evidence>
<gene>
    <name evidence="1" type="ORF">H3Bulk42182_000002</name>
</gene>
<accession>A0A514D9W1</accession>
<dbReference type="EMBL" id="MN035507">
    <property type="protein sequence ID" value="QDH90403.1"/>
    <property type="molecule type" value="Genomic_RNA"/>
</dbReference>
<proteinExistence type="predicted"/>
<protein>
    <submittedName>
        <fullName evidence="1">Uncharacterized protein</fullName>
    </submittedName>
</protein>
<sequence length="131" mass="14038">MAFADPQSITITGFNGGSAISLPRTQDERLKSVYMSNDGLYQITISHQPSGQQGTSSYRLRSMFRVDVKVLATDPFNADKSIYQTAGIYIVIDKPAFGFTATNLSNMASGLVSLLTASSNAAILKLVGAEH</sequence>
<reference evidence="1" key="1">
    <citation type="submission" date="2019-05" db="EMBL/GenBank/DDBJ databases">
        <title>Metatranscriptomic reconstruction reveals RNA viruses with the potential to shape carbon cycling in soil.</title>
        <authorList>
            <person name="Starr E.P."/>
            <person name="Nuccio E."/>
            <person name="Pett-Ridge J."/>
            <person name="Banfield J.F."/>
            <person name="Firestone M.K."/>
        </authorList>
    </citation>
    <scope>NUCLEOTIDE SEQUENCE</scope>
    <source>
        <strain evidence="1">H3_Bulk_42_scaffold_182</strain>
    </source>
</reference>